<dbReference type="PATRIC" id="fig|159743.3.peg.4044"/>
<sequence length="110" mass="11770">MNIEALGKIRHSGKDFAIGDILRGLSDTEAQRLVSLGSGKMVIDENHGSEGGNPGLLQSTDAPISADDFAKLKADEQKDLLESLECEAASNVEGRVEQYAAWLDENNALV</sequence>
<dbReference type="Proteomes" id="UP000032534">
    <property type="component" value="Unassembled WGS sequence"/>
</dbReference>
<organism evidence="1 2">
    <name type="scientific">Paenibacillus terrae</name>
    <dbReference type="NCBI Taxonomy" id="159743"/>
    <lineage>
        <taxon>Bacteria</taxon>
        <taxon>Bacillati</taxon>
        <taxon>Bacillota</taxon>
        <taxon>Bacilli</taxon>
        <taxon>Bacillales</taxon>
        <taxon>Paenibacillaceae</taxon>
        <taxon>Paenibacillus</taxon>
    </lineage>
</organism>
<evidence type="ECO:0000313" key="1">
    <source>
        <dbReference type="EMBL" id="KJD44247.1"/>
    </source>
</evidence>
<gene>
    <name evidence="1" type="ORF">QD47_18170</name>
</gene>
<proteinExistence type="predicted"/>
<keyword evidence="2" id="KW-1185">Reference proteome</keyword>
<comment type="caution">
    <text evidence="1">The sequence shown here is derived from an EMBL/GenBank/DDBJ whole genome shotgun (WGS) entry which is preliminary data.</text>
</comment>
<dbReference type="AlphaFoldDB" id="A0A0D7X2K7"/>
<name>A0A0D7X2K7_9BACL</name>
<evidence type="ECO:0000313" key="2">
    <source>
        <dbReference type="Proteomes" id="UP000032534"/>
    </source>
</evidence>
<dbReference type="OrthoDB" id="2666303at2"/>
<dbReference type="RefSeq" id="WP_044647455.1">
    <property type="nucleotide sequence ID" value="NZ_JTHP01000039.1"/>
</dbReference>
<accession>A0A0D7X2K7</accession>
<dbReference type="EMBL" id="JTHP01000039">
    <property type="protein sequence ID" value="KJD44247.1"/>
    <property type="molecule type" value="Genomic_DNA"/>
</dbReference>
<reference evidence="1 2" key="1">
    <citation type="submission" date="2014-11" db="EMBL/GenBank/DDBJ databases">
        <title>Draft Genome Sequences of Paenibacillus polymyxa NRRL B-30509 and Paenibacillus terrae NRRL B-30644, Strains from a Poultry Environment that Produce Tridecaptin A and Paenicidins.</title>
        <authorList>
            <person name="van Belkum M.J."/>
            <person name="Lohans C.T."/>
            <person name="Vederas J.C."/>
        </authorList>
    </citation>
    <scope>NUCLEOTIDE SEQUENCE [LARGE SCALE GENOMIC DNA]</scope>
    <source>
        <strain evidence="1 2">NRRL B-30644</strain>
    </source>
</reference>
<protein>
    <submittedName>
        <fullName evidence="1">Uncharacterized protein</fullName>
    </submittedName>
</protein>